<dbReference type="PANTHER" id="PTHR14577:SF0">
    <property type="entry name" value="NUCLEOLAR PROTEIN 12"/>
    <property type="match status" value="1"/>
</dbReference>
<evidence type="ECO:0000256" key="3">
    <source>
        <dbReference type="ARBA" id="ARBA00023054"/>
    </source>
</evidence>
<evidence type="ECO:0000313" key="7">
    <source>
        <dbReference type="Proteomes" id="UP000236333"/>
    </source>
</evidence>
<comment type="caution">
    <text evidence="6">The sequence shown here is derived from an EMBL/GenBank/DDBJ whole genome shotgun (WGS) entry which is preliminary data.</text>
</comment>
<dbReference type="InterPro" id="IPR019186">
    <property type="entry name" value="Nucleolar_protein_12"/>
</dbReference>
<reference evidence="6 7" key="1">
    <citation type="journal article" date="2017" name="Mol. Biol. Evol.">
        <title>The 4-celled Tetrabaena socialis nuclear genome reveals the essential components for genetic control of cell number at the origin of multicellularity in the volvocine lineage.</title>
        <authorList>
            <person name="Featherston J."/>
            <person name="Arakaki Y."/>
            <person name="Hanschen E.R."/>
            <person name="Ferris P.J."/>
            <person name="Michod R.E."/>
            <person name="Olson B.J.S.C."/>
            <person name="Nozaki H."/>
            <person name="Durand P.M."/>
        </authorList>
    </citation>
    <scope>NUCLEOTIDE SEQUENCE [LARGE SCALE GENOMIC DNA]</scope>
    <source>
        <strain evidence="6 7">NIES-571</strain>
    </source>
</reference>
<dbReference type="Pfam" id="PF09805">
    <property type="entry name" value="Nop25"/>
    <property type="match status" value="1"/>
</dbReference>
<name>A0A2J8AIM8_9CHLO</name>
<feature type="region of interest" description="Disordered" evidence="5">
    <location>
        <begin position="66"/>
        <end position="95"/>
    </location>
</feature>
<dbReference type="GO" id="GO:0005730">
    <property type="term" value="C:nucleolus"/>
    <property type="evidence" value="ECO:0007669"/>
    <property type="project" value="UniProtKB-SubCell"/>
</dbReference>
<keyword evidence="7" id="KW-1185">Reference proteome</keyword>
<comment type="similarity">
    <text evidence="2">Belongs to the RRP17 family.</text>
</comment>
<keyword evidence="4" id="KW-0539">Nucleus</keyword>
<protein>
    <recommendedName>
        <fullName evidence="8">Nucleolar protein 12</fullName>
    </recommendedName>
</protein>
<gene>
    <name evidence="6" type="ORF">TSOC_000667</name>
</gene>
<dbReference type="EMBL" id="PGGS01000009">
    <property type="protein sequence ID" value="PNH12365.1"/>
    <property type="molecule type" value="Genomic_DNA"/>
</dbReference>
<evidence type="ECO:0008006" key="8">
    <source>
        <dbReference type="Google" id="ProtNLM"/>
    </source>
</evidence>
<dbReference type="OrthoDB" id="551633at2759"/>
<dbReference type="Proteomes" id="UP000236333">
    <property type="component" value="Unassembled WGS sequence"/>
</dbReference>
<dbReference type="AlphaFoldDB" id="A0A2J8AIM8"/>
<dbReference type="PANTHER" id="PTHR14577">
    <property type="entry name" value="NUCLEOLAR PROTEIN 12"/>
    <property type="match status" value="1"/>
</dbReference>
<keyword evidence="3" id="KW-0175">Coiled coil</keyword>
<comment type="subcellular location">
    <subcellularLocation>
        <location evidence="1">Nucleus</location>
        <location evidence="1">Nucleolus</location>
    </subcellularLocation>
</comment>
<sequence>MSKQFRFREYDALGLRSGRPAGDQLVSKKHVSKRKLKSENAEVTFDEKGYKEYVTGFRKRKQQRRQVAIKQLEDKERVSRNQHRTEGSSLSREAV</sequence>
<evidence type="ECO:0000256" key="2">
    <source>
        <dbReference type="ARBA" id="ARBA00007175"/>
    </source>
</evidence>
<accession>A0A2J8AIM8</accession>
<evidence type="ECO:0000256" key="4">
    <source>
        <dbReference type="ARBA" id="ARBA00023242"/>
    </source>
</evidence>
<feature type="compositionally biased region" description="Basic and acidic residues" evidence="5">
    <location>
        <begin position="71"/>
        <end position="86"/>
    </location>
</feature>
<dbReference type="GO" id="GO:0019843">
    <property type="term" value="F:rRNA binding"/>
    <property type="evidence" value="ECO:0007669"/>
    <property type="project" value="TreeGrafter"/>
</dbReference>
<proteinExistence type="inferred from homology"/>
<evidence type="ECO:0000313" key="6">
    <source>
        <dbReference type="EMBL" id="PNH12365.1"/>
    </source>
</evidence>
<organism evidence="6 7">
    <name type="scientific">Tetrabaena socialis</name>
    <dbReference type="NCBI Taxonomy" id="47790"/>
    <lineage>
        <taxon>Eukaryota</taxon>
        <taxon>Viridiplantae</taxon>
        <taxon>Chlorophyta</taxon>
        <taxon>core chlorophytes</taxon>
        <taxon>Chlorophyceae</taxon>
        <taxon>CS clade</taxon>
        <taxon>Chlamydomonadales</taxon>
        <taxon>Tetrabaenaceae</taxon>
        <taxon>Tetrabaena</taxon>
    </lineage>
</organism>
<evidence type="ECO:0000256" key="5">
    <source>
        <dbReference type="SAM" id="MobiDB-lite"/>
    </source>
</evidence>
<evidence type="ECO:0000256" key="1">
    <source>
        <dbReference type="ARBA" id="ARBA00004604"/>
    </source>
</evidence>